<keyword evidence="2" id="KW-0677">Repeat</keyword>
<dbReference type="Proteomes" id="UP000596739">
    <property type="component" value="Unassembled WGS sequence"/>
</dbReference>
<organism evidence="7 8">
    <name type="scientific">Clostridium yunnanense</name>
    <dbReference type="NCBI Taxonomy" id="2800325"/>
    <lineage>
        <taxon>Bacteria</taxon>
        <taxon>Bacillati</taxon>
        <taxon>Bacillota</taxon>
        <taxon>Clostridia</taxon>
        <taxon>Eubacteriales</taxon>
        <taxon>Clostridiaceae</taxon>
        <taxon>Clostridium</taxon>
    </lineage>
</organism>
<dbReference type="SMART" id="SM00028">
    <property type="entry name" value="TPR"/>
    <property type="match status" value="5"/>
</dbReference>
<evidence type="ECO:0000313" key="7">
    <source>
        <dbReference type="EMBL" id="MBK1812333.1"/>
    </source>
</evidence>
<dbReference type="SUPFAM" id="SSF103642">
    <property type="entry name" value="Sec-C motif"/>
    <property type="match status" value="1"/>
</dbReference>
<protein>
    <submittedName>
        <fullName evidence="7">Tetratricopeptide repeat protein</fullName>
    </submittedName>
</protein>
<feature type="region of interest" description="Disordered" evidence="5">
    <location>
        <begin position="409"/>
        <end position="429"/>
    </location>
</feature>
<dbReference type="Pfam" id="PF00226">
    <property type="entry name" value="DnaJ"/>
    <property type="match status" value="1"/>
</dbReference>
<dbReference type="Gene3D" id="3.10.450.50">
    <property type="match status" value="1"/>
</dbReference>
<keyword evidence="1" id="KW-0235">DNA replication</keyword>
<gene>
    <name evidence="7" type="ORF">JHL18_17045</name>
</gene>
<proteinExistence type="predicted"/>
<dbReference type="SUPFAM" id="SSF46565">
    <property type="entry name" value="Chaperone J-domain"/>
    <property type="match status" value="1"/>
</dbReference>
<dbReference type="PRINTS" id="PR00625">
    <property type="entry name" value="JDOMAIN"/>
</dbReference>
<keyword evidence="3 4" id="KW-0802">TPR repeat</keyword>
<evidence type="ECO:0000256" key="4">
    <source>
        <dbReference type="PROSITE-ProRule" id="PRU00339"/>
    </source>
</evidence>
<evidence type="ECO:0000256" key="2">
    <source>
        <dbReference type="ARBA" id="ARBA00022737"/>
    </source>
</evidence>
<dbReference type="InterPro" id="IPR019734">
    <property type="entry name" value="TPR_rpt"/>
</dbReference>
<keyword evidence="8" id="KW-1185">Reference proteome</keyword>
<dbReference type="CDD" id="cd06257">
    <property type="entry name" value="DnaJ"/>
    <property type="match status" value="1"/>
</dbReference>
<dbReference type="PROSITE" id="PS50076">
    <property type="entry name" value="DNAJ_2"/>
    <property type="match status" value="1"/>
</dbReference>
<evidence type="ECO:0000313" key="8">
    <source>
        <dbReference type="Proteomes" id="UP000596739"/>
    </source>
</evidence>
<comment type="caution">
    <text evidence="7">The sequence shown here is derived from an EMBL/GenBank/DDBJ whole genome shotgun (WGS) entry which is preliminary data.</text>
</comment>
<dbReference type="SUPFAM" id="SSF48452">
    <property type="entry name" value="TPR-like"/>
    <property type="match status" value="1"/>
</dbReference>
<feature type="compositionally biased region" description="Polar residues" evidence="5">
    <location>
        <begin position="417"/>
        <end position="429"/>
    </location>
</feature>
<sequence>MKDFYGILGLEKQATKEEVKGAYFAAARKFPFDRYEWEFIDVRGAYEVLSNSKTRQEYDEVIVMSNDIKENYEKARELIKEGELSSAVKTLEEILKDNPMLLSVRALLAEGYLKNNNSGKAIKLYEELEKEESENAAFSGYLANSYYIRGWQKKAVKAYERALELDADNISFWIGLCDAHTKDENYDEAKKTIEKAIECQKEISFIATLYFRLIMLEISFGMNSLINEPIDKLVALAKNNSEIKEDIAWILCDIARYFIQLGGAEEAERLNDAAIEILPQDENVLDTKKEIENFNKYADLFGKLSDDEEIKQEIGVLVGLEVLPDSVLDLDEDGKDAMAYYNEYQILSQYDDFKASIQKLKKSYREFYELIRDFLDKAANDGERRKMLKGYEKHSDRFFELINESPDLFEGEEDNSADGQSAADSLNENEVVTFVREEPKIGRNDPCTCGSGKKYKKCCGK</sequence>
<feature type="domain" description="J" evidence="6">
    <location>
        <begin position="3"/>
        <end position="62"/>
    </location>
</feature>
<evidence type="ECO:0000256" key="3">
    <source>
        <dbReference type="ARBA" id="ARBA00022803"/>
    </source>
</evidence>
<dbReference type="InterPro" id="IPR011990">
    <property type="entry name" value="TPR-like_helical_dom_sf"/>
</dbReference>
<evidence type="ECO:0000259" key="6">
    <source>
        <dbReference type="PROSITE" id="PS50076"/>
    </source>
</evidence>
<dbReference type="InterPro" id="IPR018253">
    <property type="entry name" value="DnaJ_domain_CS"/>
</dbReference>
<reference evidence="8" key="1">
    <citation type="submission" date="2021-01" db="EMBL/GenBank/DDBJ databases">
        <title>Genome public.</title>
        <authorList>
            <person name="Liu C."/>
            <person name="Sun Q."/>
        </authorList>
    </citation>
    <scope>NUCLEOTIDE SEQUENCE [LARGE SCALE GENOMIC DNA]</scope>
    <source>
        <strain evidence="8">YIM B02505</strain>
    </source>
</reference>
<dbReference type="Pfam" id="PF14559">
    <property type="entry name" value="TPR_19"/>
    <property type="match status" value="1"/>
</dbReference>
<dbReference type="Gene3D" id="1.10.287.110">
    <property type="entry name" value="DnaJ domain"/>
    <property type="match status" value="1"/>
</dbReference>
<dbReference type="InterPro" id="IPR036869">
    <property type="entry name" value="J_dom_sf"/>
</dbReference>
<dbReference type="PROSITE" id="PS00636">
    <property type="entry name" value="DNAJ_1"/>
    <property type="match status" value="1"/>
</dbReference>
<dbReference type="InterPro" id="IPR004027">
    <property type="entry name" value="SEC_C_motif"/>
</dbReference>
<dbReference type="SMART" id="SM00271">
    <property type="entry name" value="DnaJ"/>
    <property type="match status" value="1"/>
</dbReference>
<feature type="repeat" description="TPR" evidence="4">
    <location>
        <begin position="136"/>
        <end position="169"/>
    </location>
</feature>
<dbReference type="PROSITE" id="PS50005">
    <property type="entry name" value="TPR"/>
    <property type="match status" value="1"/>
</dbReference>
<dbReference type="EMBL" id="JAENHN010000046">
    <property type="protein sequence ID" value="MBK1812333.1"/>
    <property type="molecule type" value="Genomic_DNA"/>
</dbReference>
<dbReference type="Pfam" id="PF02810">
    <property type="entry name" value="SEC-C"/>
    <property type="match status" value="1"/>
</dbReference>
<dbReference type="InterPro" id="IPR001623">
    <property type="entry name" value="DnaJ_domain"/>
</dbReference>
<dbReference type="PANTHER" id="PTHR45188">
    <property type="entry name" value="DNAJ PROTEIN P58IPK HOMOLOG"/>
    <property type="match status" value="1"/>
</dbReference>
<accession>A0ABS1ESH1</accession>
<evidence type="ECO:0000256" key="1">
    <source>
        <dbReference type="ARBA" id="ARBA00022705"/>
    </source>
</evidence>
<evidence type="ECO:0000256" key="5">
    <source>
        <dbReference type="SAM" id="MobiDB-lite"/>
    </source>
</evidence>
<dbReference type="PANTHER" id="PTHR45188:SF2">
    <property type="entry name" value="DNAJ HOMOLOG SUBFAMILY C MEMBER 7"/>
    <property type="match status" value="1"/>
</dbReference>
<dbReference type="RefSeq" id="WP_200271459.1">
    <property type="nucleotide sequence ID" value="NZ_JAENHN010000046.1"/>
</dbReference>
<name>A0ABS1ESH1_9CLOT</name>
<dbReference type="Gene3D" id="1.25.40.10">
    <property type="entry name" value="Tetratricopeptide repeat domain"/>
    <property type="match status" value="2"/>
</dbReference>